<dbReference type="InterPro" id="IPR050879">
    <property type="entry name" value="Acyltransferase_3"/>
</dbReference>
<feature type="domain" description="Acyltransferase 3" evidence="3">
    <location>
        <begin position="99"/>
        <end position="492"/>
    </location>
</feature>
<feature type="transmembrane region" description="Helical" evidence="2">
    <location>
        <begin position="147"/>
        <end position="166"/>
    </location>
</feature>
<evidence type="ECO:0000259" key="3">
    <source>
        <dbReference type="Pfam" id="PF01757"/>
    </source>
</evidence>
<feature type="region of interest" description="Disordered" evidence="1">
    <location>
        <begin position="1"/>
        <end position="35"/>
    </location>
</feature>
<feature type="transmembrane region" description="Helical" evidence="2">
    <location>
        <begin position="480"/>
        <end position="502"/>
    </location>
</feature>
<proteinExistence type="predicted"/>
<dbReference type="EMBL" id="MU004243">
    <property type="protein sequence ID" value="KAF2664090.1"/>
    <property type="molecule type" value="Genomic_DNA"/>
</dbReference>
<dbReference type="InterPro" id="IPR002656">
    <property type="entry name" value="Acyl_transf_3_dom"/>
</dbReference>
<evidence type="ECO:0000256" key="2">
    <source>
        <dbReference type="SAM" id="Phobius"/>
    </source>
</evidence>
<accession>A0A6A6TWI2</accession>
<dbReference type="Pfam" id="PF01757">
    <property type="entry name" value="Acyl_transf_3"/>
    <property type="match status" value="1"/>
</dbReference>
<keyword evidence="2" id="KW-0812">Transmembrane</keyword>
<keyword evidence="4" id="KW-0808">Transferase</keyword>
<feature type="transmembrane region" description="Helical" evidence="2">
    <location>
        <begin position="282"/>
        <end position="302"/>
    </location>
</feature>
<feature type="transmembrane region" description="Helical" evidence="2">
    <location>
        <begin position="106"/>
        <end position="127"/>
    </location>
</feature>
<feature type="transmembrane region" description="Helical" evidence="2">
    <location>
        <begin position="194"/>
        <end position="216"/>
    </location>
</feature>
<protein>
    <submittedName>
        <fullName evidence="4">Acyltransferase</fullName>
    </submittedName>
</protein>
<dbReference type="Proteomes" id="UP000799302">
    <property type="component" value="Unassembled WGS sequence"/>
</dbReference>
<dbReference type="AlphaFoldDB" id="A0A6A6TWI2"/>
<organism evidence="4 5">
    <name type="scientific">Microthyrium microscopicum</name>
    <dbReference type="NCBI Taxonomy" id="703497"/>
    <lineage>
        <taxon>Eukaryota</taxon>
        <taxon>Fungi</taxon>
        <taxon>Dikarya</taxon>
        <taxon>Ascomycota</taxon>
        <taxon>Pezizomycotina</taxon>
        <taxon>Dothideomycetes</taxon>
        <taxon>Dothideomycetes incertae sedis</taxon>
        <taxon>Microthyriales</taxon>
        <taxon>Microthyriaceae</taxon>
        <taxon>Microthyrium</taxon>
    </lineage>
</organism>
<dbReference type="OrthoDB" id="5819582at2759"/>
<keyword evidence="2" id="KW-1133">Transmembrane helix</keyword>
<dbReference type="PANTHER" id="PTHR23028:SF134">
    <property type="entry name" value="PUTATIVE (AFU_ORTHOLOGUE AFUA_4G08520)-RELATED"/>
    <property type="match status" value="1"/>
</dbReference>
<keyword evidence="5" id="KW-1185">Reference proteome</keyword>
<reference evidence="4" key="1">
    <citation type="journal article" date="2020" name="Stud. Mycol.">
        <title>101 Dothideomycetes genomes: a test case for predicting lifestyles and emergence of pathogens.</title>
        <authorList>
            <person name="Haridas S."/>
            <person name="Albert R."/>
            <person name="Binder M."/>
            <person name="Bloem J."/>
            <person name="Labutti K."/>
            <person name="Salamov A."/>
            <person name="Andreopoulos B."/>
            <person name="Baker S."/>
            <person name="Barry K."/>
            <person name="Bills G."/>
            <person name="Bluhm B."/>
            <person name="Cannon C."/>
            <person name="Castanera R."/>
            <person name="Culley D."/>
            <person name="Daum C."/>
            <person name="Ezra D."/>
            <person name="Gonzalez J."/>
            <person name="Henrissat B."/>
            <person name="Kuo A."/>
            <person name="Liang C."/>
            <person name="Lipzen A."/>
            <person name="Lutzoni F."/>
            <person name="Magnuson J."/>
            <person name="Mondo S."/>
            <person name="Nolan M."/>
            <person name="Ohm R."/>
            <person name="Pangilinan J."/>
            <person name="Park H.-J."/>
            <person name="Ramirez L."/>
            <person name="Alfaro M."/>
            <person name="Sun H."/>
            <person name="Tritt A."/>
            <person name="Yoshinaga Y."/>
            <person name="Zwiers L.-H."/>
            <person name="Turgeon B."/>
            <person name="Goodwin S."/>
            <person name="Spatafora J."/>
            <person name="Crous P."/>
            <person name="Grigoriev I."/>
        </authorList>
    </citation>
    <scope>NUCLEOTIDE SEQUENCE</scope>
    <source>
        <strain evidence="4">CBS 115976</strain>
    </source>
</reference>
<dbReference type="GO" id="GO:0016747">
    <property type="term" value="F:acyltransferase activity, transferring groups other than amino-acyl groups"/>
    <property type="evidence" value="ECO:0007669"/>
    <property type="project" value="InterPro"/>
</dbReference>
<keyword evidence="4" id="KW-0012">Acyltransferase</keyword>
<feature type="transmembrane region" description="Helical" evidence="2">
    <location>
        <begin position="437"/>
        <end position="460"/>
    </location>
</feature>
<feature type="compositionally biased region" description="Polar residues" evidence="1">
    <location>
        <begin position="15"/>
        <end position="26"/>
    </location>
</feature>
<dbReference type="PANTHER" id="PTHR23028">
    <property type="entry name" value="ACETYLTRANSFERASE"/>
    <property type="match status" value="1"/>
</dbReference>
<evidence type="ECO:0000313" key="5">
    <source>
        <dbReference type="Proteomes" id="UP000799302"/>
    </source>
</evidence>
<name>A0A6A6TWI2_9PEZI</name>
<evidence type="ECO:0000256" key="1">
    <source>
        <dbReference type="SAM" id="MobiDB-lite"/>
    </source>
</evidence>
<sequence>MAVQGKRHIRGESMSLLNEKSPPSETSDSDWDDHHEASERLFPQPSFVLKIIRPCLRLTLRPSLLQSTVLRSLWAILPSFLQSSLSKDSHKPERLRPTAYLDGMRGLAAFAVCLCHMAYTCFVITIGYGYGPPDQNRNFLQLPFIRLFYSGPPMVCVFFVISGYSLSFKPLKQMRSHQYDSLLTTMSSSVFRRALRLFVPTITSTFLVLCMLRLGWFERTRPLAIDKTFHRNVQEYHLEPQLTLKLQFYDWIWQMFNFICVFNWATFSGSTNYDLHLWTIPVEFRASLMLFLALVALARLRPGLRLTFLSGLFLFVMRNDRWELMLFFSGMFLAELDLISAITTPPTVAPLHSSLHSLKSTRTILYLSLAILSLYFMSQPDDHFELAPGWRYLATLIPEWWSEKYRFYQTLGSIGLMLATTRLPLLQAPFNTPIIQYLGKISYALYLVHGPVMHVVGYIVEGWAWSITGVETESQYVAGFVLAACINIPLIIWAADVFWRFVDAPSVRFARWVEGKVVVDVSKENGRILPQ</sequence>
<keyword evidence="2" id="KW-0472">Membrane</keyword>
<gene>
    <name evidence="4" type="ORF">BT63DRAFT_100627</name>
</gene>
<evidence type="ECO:0000313" key="4">
    <source>
        <dbReference type="EMBL" id="KAF2664090.1"/>
    </source>
</evidence>